<dbReference type="Proteomes" id="UP001314263">
    <property type="component" value="Unassembled WGS sequence"/>
</dbReference>
<protein>
    <submittedName>
        <fullName evidence="1">Uncharacterized protein</fullName>
    </submittedName>
</protein>
<name>A0AAV1HSB8_9CHLO</name>
<sequence>MHLRLQMGSSKEIALAAAFICMVGPSGGITEPACKVFQSYEHGFTANIRLVMLALAFNTHEHETLYIDGSKHFYHCPSADGAPSNHSWDLFFNGTVPRPCPQDPAALAACETFSVGDLLKLKGQLTRQALGINADERASSGLISKHEDESSVKELYEKLAEATRRIWVFSEPMQRVIDYETEFVRTMNGYRLVIGIQARGGDKFLEMHGYASHLTGTVLAGNGTVFQVIRRNYAQHLQGSICIMVGDDLGLSLNLTQVATEAFGCMVINRVLPMPNSSAHHVATFNESPLQHRCYSAQRVLADVEVLANADVFVGVRQSNVASLVASVRRFVYHKDKATEYDISGSDLRPF</sequence>
<organism evidence="1 2">
    <name type="scientific">Coccomyxa viridis</name>
    <dbReference type="NCBI Taxonomy" id="1274662"/>
    <lineage>
        <taxon>Eukaryota</taxon>
        <taxon>Viridiplantae</taxon>
        <taxon>Chlorophyta</taxon>
        <taxon>core chlorophytes</taxon>
        <taxon>Trebouxiophyceae</taxon>
        <taxon>Trebouxiophyceae incertae sedis</taxon>
        <taxon>Coccomyxaceae</taxon>
        <taxon>Coccomyxa</taxon>
    </lineage>
</organism>
<comment type="caution">
    <text evidence="1">The sequence shown here is derived from an EMBL/GenBank/DDBJ whole genome shotgun (WGS) entry which is preliminary data.</text>
</comment>
<proteinExistence type="predicted"/>
<reference evidence="1 2" key="1">
    <citation type="submission" date="2023-10" db="EMBL/GenBank/DDBJ databases">
        <authorList>
            <person name="Maclean D."/>
            <person name="Macfadyen A."/>
        </authorList>
    </citation>
    <scope>NUCLEOTIDE SEQUENCE [LARGE SCALE GENOMIC DNA]</scope>
</reference>
<accession>A0AAV1HSB8</accession>
<evidence type="ECO:0000313" key="1">
    <source>
        <dbReference type="EMBL" id="CAK0732646.1"/>
    </source>
</evidence>
<evidence type="ECO:0000313" key="2">
    <source>
        <dbReference type="Proteomes" id="UP001314263"/>
    </source>
</evidence>
<dbReference type="EMBL" id="CAUYUE010000001">
    <property type="protein sequence ID" value="CAK0732646.1"/>
    <property type="molecule type" value="Genomic_DNA"/>
</dbReference>
<gene>
    <name evidence="1" type="ORF">CVIRNUC_000160</name>
</gene>
<keyword evidence="2" id="KW-1185">Reference proteome</keyword>
<dbReference type="AlphaFoldDB" id="A0AAV1HSB8"/>